<dbReference type="EMBL" id="CM037153">
    <property type="protein sequence ID" value="KAH7859034.1"/>
    <property type="molecule type" value="Genomic_DNA"/>
</dbReference>
<protein>
    <submittedName>
        <fullName evidence="1">Uncharacterized protein</fullName>
    </submittedName>
</protein>
<keyword evidence="2" id="KW-1185">Reference proteome</keyword>
<evidence type="ECO:0000313" key="2">
    <source>
        <dbReference type="Proteomes" id="UP000828048"/>
    </source>
</evidence>
<name>A0ACB7Z0H4_9ERIC</name>
<evidence type="ECO:0000313" key="1">
    <source>
        <dbReference type="EMBL" id="KAH7859034.1"/>
    </source>
</evidence>
<gene>
    <name evidence="1" type="ORF">Vadar_030692</name>
</gene>
<organism evidence="1 2">
    <name type="scientific">Vaccinium darrowii</name>
    <dbReference type="NCBI Taxonomy" id="229202"/>
    <lineage>
        <taxon>Eukaryota</taxon>
        <taxon>Viridiplantae</taxon>
        <taxon>Streptophyta</taxon>
        <taxon>Embryophyta</taxon>
        <taxon>Tracheophyta</taxon>
        <taxon>Spermatophyta</taxon>
        <taxon>Magnoliopsida</taxon>
        <taxon>eudicotyledons</taxon>
        <taxon>Gunneridae</taxon>
        <taxon>Pentapetalae</taxon>
        <taxon>asterids</taxon>
        <taxon>Ericales</taxon>
        <taxon>Ericaceae</taxon>
        <taxon>Vaccinioideae</taxon>
        <taxon>Vaccinieae</taxon>
        <taxon>Vaccinium</taxon>
    </lineage>
</organism>
<dbReference type="Proteomes" id="UP000828048">
    <property type="component" value="Chromosome 3"/>
</dbReference>
<reference evidence="1 2" key="1">
    <citation type="journal article" date="2021" name="Hortic Res">
        <title>High-quality reference genome and annotation aids understanding of berry development for evergreen blueberry (Vaccinium darrowii).</title>
        <authorList>
            <person name="Yu J."/>
            <person name="Hulse-Kemp A.M."/>
            <person name="Babiker E."/>
            <person name="Staton M."/>
        </authorList>
    </citation>
    <scope>NUCLEOTIDE SEQUENCE [LARGE SCALE GENOMIC DNA]</scope>
    <source>
        <strain evidence="2">cv. NJ 8807/NJ 8810</strain>
        <tissue evidence="1">Young leaf</tissue>
    </source>
</reference>
<accession>A0ACB7Z0H4</accession>
<comment type="caution">
    <text evidence="1">The sequence shown here is derived from an EMBL/GenBank/DDBJ whole genome shotgun (WGS) entry which is preliminary data.</text>
</comment>
<proteinExistence type="predicted"/>
<sequence>MASVTSSPSNSTSKRTPLSPPSHQPQGSVNDVATNNGAPDALDKKTPSVDPFEDMNSEEYTKRFSKYEADYTRRLMAKYFSDKDIYGDNIFDESKTIDGETIKTSRWHCAQSYADPVQFLKEKSICTSMTPADTPTSISNGKHPVDDG</sequence>